<protein>
    <submittedName>
        <fullName evidence="1">Uncharacterized protein</fullName>
    </submittedName>
</protein>
<sequence length="78" mass="8982">MPYWDLPQLVLQLSVLLDCPSSFSCYFHDKSAECNNIFILKIHRETAWLLLPPIPYRSSCLANDPLVLFTTVLLQLQS</sequence>
<keyword evidence="2" id="KW-1185">Reference proteome</keyword>
<gene>
    <name evidence="1" type="ORF">D0Y65_019958</name>
</gene>
<reference evidence="1 2" key="1">
    <citation type="submission" date="2018-09" db="EMBL/GenBank/DDBJ databases">
        <title>A high-quality reference genome of wild soybean provides a powerful tool to mine soybean genomes.</title>
        <authorList>
            <person name="Xie M."/>
            <person name="Chung C.Y.L."/>
            <person name="Li M.-W."/>
            <person name="Wong F.-L."/>
            <person name="Chan T.-F."/>
            <person name="Lam H.-M."/>
        </authorList>
    </citation>
    <scope>NUCLEOTIDE SEQUENCE [LARGE SCALE GENOMIC DNA]</scope>
    <source>
        <strain evidence="2">cv. W05</strain>
        <tissue evidence="1">Hypocotyl of etiolated seedlings</tissue>
    </source>
</reference>
<comment type="caution">
    <text evidence="1">The sequence shown here is derived from an EMBL/GenBank/DDBJ whole genome shotgun (WGS) entry which is preliminary data.</text>
</comment>
<dbReference type="EMBL" id="QZWG01000008">
    <property type="protein sequence ID" value="RZB95867.1"/>
    <property type="molecule type" value="Genomic_DNA"/>
</dbReference>
<evidence type="ECO:0000313" key="2">
    <source>
        <dbReference type="Proteomes" id="UP000289340"/>
    </source>
</evidence>
<name>A0A445JC25_GLYSO</name>
<dbReference type="Proteomes" id="UP000289340">
    <property type="component" value="Chromosome 8"/>
</dbReference>
<evidence type="ECO:0000313" key="1">
    <source>
        <dbReference type="EMBL" id="RZB95867.1"/>
    </source>
</evidence>
<organism evidence="1 2">
    <name type="scientific">Glycine soja</name>
    <name type="common">Wild soybean</name>
    <dbReference type="NCBI Taxonomy" id="3848"/>
    <lineage>
        <taxon>Eukaryota</taxon>
        <taxon>Viridiplantae</taxon>
        <taxon>Streptophyta</taxon>
        <taxon>Embryophyta</taxon>
        <taxon>Tracheophyta</taxon>
        <taxon>Spermatophyta</taxon>
        <taxon>Magnoliopsida</taxon>
        <taxon>eudicotyledons</taxon>
        <taxon>Gunneridae</taxon>
        <taxon>Pentapetalae</taxon>
        <taxon>rosids</taxon>
        <taxon>fabids</taxon>
        <taxon>Fabales</taxon>
        <taxon>Fabaceae</taxon>
        <taxon>Papilionoideae</taxon>
        <taxon>50 kb inversion clade</taxon>
        <taxon>NPAAA clade</taxon>
        <taxon>indigoferoid/millettioid clade</taxon>
        <taxon>Phaseoleae</taxon>
        <taxon>Glycine</taxon>
        <taxon>Glycine subgen. Soja</taxon>
    </lineage>
</organism>
<dbReference type="AlphaFoldDB" id="A0A445JC25"/>
<accession>A0A445JC25</accession>
<proteinExistence type="predicted"/>